<evidence type="ECO:0000259" key="13">
    <source>
        <dbReference type="PROSITE" id="PS51846"/>
    </source>
</evidence>
<accession>A0AAI8U0D4</accession>
<feature type="transmembrane region" description="Helical" evidence="11">
    <location>
        <begin position="7"/>
        <end position="30"/>
    </location>
</feature>
<keyword evidence="6 10" id="KW-1133">Transmembrane helix</keyword>
<evidence type="ECO:0000313" key="16">
    <source>
        <dbReference type="Proteomes" id="UP000465622"/>
    </source>
</evidence>
<evidence type="ECO:0000313" key="17">
    <source>
        <dbReference type="Proteomes" id="UP001241092"/>
    </source>
</evidence>
<dbReference type="SMART" id="SM01091">
    <property type="entry name" value="CorC_HlyC"/>
    <property type="match status" value="1"/>
</dbReference>
<comment type="similarity">
    <text evidence="2">Belongs to the UPF0053 family.</text>
</comment>
<reference evidence="15" key="3">
    <citation type="submission" date="2023-03" db="EMBL/GenBank/DDBJ databases">
        <title>Draft genome sequence of a Mycolicibacterium mageritense strain H4_3_1 isolated from a hybrid biological-inorganic system reactor.</title>
        <authorList>
            <person name="Feng X."/>
            <person name="Kazama D."/>
            <person name="Sato K."/>
            <person name="Kobayashi H."/>
        </authorList>
    </citation>
    <scope>NUCLEOTIDE SEQUENCE</scope>
    <source>
        <strain evidence="15">H4_3_1</strain>
    </source>
</reference>
<dbReference type="InterPro" id="IPR002550">
    <property type="entry name" value="CNNM"/>
</dbReference>
<dbReference type="PANTHER" id="PTHR43099">
    <property type="entry name" value="UPF0053 PROTEIN YRKA"/>
    <property type="match status" value="1"/>
</dbReference>
<name>A0AAI8U0D4_MYCME</name>
<evidence type="ECO:0000256" key="8">
    <source>
        <dbReference type="ARBA" id="ARBA00023136"/>
    </source>
</evidence>
<feature type="domain" description="CBS" evidence="12">
    <location>
        <begin position="292"/>
        <end position="350"/>
    </location>
</feature>
<dbReference type="SUPFAM" id="SSF54631">
    <property type="entry name" value="CBS-domain pair"/>
    <property type="match status" value="1"/>
</dbReference>
<evidence type="ECO:0000259" key="12">
    <source>
        <dbReference type="PROSITE" id="PS51371"/>
    </source>
</evidence>
<dbReference type="Gene3D" id="3.10.580.10">
    <property type="entry name" value="CBS-domain"/>
    <property type="match status" value="1"/>
</dbReference>
<feature type="transmembrane region" description="Helical" evidence="11">
    <location>
        <begin position="63"/>
        <end position="85"/>
    </location>
</feature>
<keyword evidence="3" id="KW-1003">Cell membrane</keyword>
<gene>
    <name evidence="15" type="ORF">hbim_06153</name>
    <name evidence="14" type="ORF">MMAGJ_66670</name>
</gene>
<feature type="domain" description="CBS" evidence="12">
    <location>
        <begin position="228"/>
        <end position="287"/>
    </location>
</feature>
<dbReference type="GO" id="GO:0050660">
    <property type="term" value="F:flavin adenine dinucleotide binding"/>
    <property type="evidence" value="ECO:0007669"/>
    <property type="project" value="InterPro"/>
</dbReference>
<evidence type="ECO:0000256" key="9">
    <source>
        <dbReference type="PROSITE-ProRule" id="PRU00703"/>
    </source>
</evidence>
<dbReference type="Pfam" id="PF00571">
    <property type="entry name" value="CBS"/>
    <property type="match status" value="2"/>
</dbReference>
<dbReference type="SMART" id="SM00116">
    <property type="entry name" value="CBS"/>
    <property type="match status" value="2"/>
</dbReference>
<dbReference type="RefSeq" id="WP_036439845.1">
    <property type="nucleotide sequence ID" value="NZ_AP022567.1"/>
</dbReference>
<evidence type="ECO:0000256" key="4">
    <source>
        <dbReference type="ARBA" id="ARBA00022692"/>
    </source>
</evidence>
<dbReference type="EMBL" id="AP027452">
    <property type="protein sequence ID" value="BDY32191.1"/>
    <property type="molecule type" value="Genomic_DNA"/>
</dbReference>
<dbReference type="InterPro" id="IPR016169">
    <property type="entry name" value="FAD-bd_PCMH_sub2"/>
</dbReference>
<dbReference type="InterPro" id="IPR044751">
    <property type="entry name" value="Ion_transp-like_CBS"/>
</dbReference>
<keyword evidence="5" id="KW-0677">Repeat</keyword>
<dbReference type="InterPro" id="IPR000644">
    <property type="entry name" value="CBS_dom"/>
</dbReference>
<dbReference type="InterPro" id="IPR005170">
    <property type="entry name" value="Transptr-assoc_dom"/>
</dbReference>
<evidence type="ECO:0000256" key="7">
    <source>
        <dbReference type="ARBA" id="ARBA00023122"/>
    </source>
</evidence>
<dbReference type="GO" id="GO:0005886">
    <property type="term" value="C:plasma membrane"/>
    <property type="evidence" value="ECO:0007669"/>
    <property type="project" value="UniProtKB-SubCell"/>
</dbReference>
<reference evidence="14 16" key="1">
    <citation type="journal article" date="2019" name="Emerg. Microbes Infect.">
        <title>Comprehensive subspecies identification of 175 nontuberculous mycobacteria species based on 7547 genomic profiles.</title>
        <authorList>
            <person name="Matsumoto Y."/>
            <person name="Kinjo T."/>
            <person name="Motooka D."/>
            <person name="Nabeya D."/>
            <person name="Jung N."/>
            <person name="Uechi K."/>
            <person name="Horii T."/>
            <person name="Iida T."/>
            <person name="Fujita J."/>
            <person name="Nakamura S."/>
        </authorList>
    </citation>
    <scope>NUCLEOTIDE SEQUENCE [LARGE SCALE GENOMIC DNA]</scope>
    <source>
        <strain evidence="14 16">JCM 12375</strain>
    </source>
</reference>
<feature type="domain" description="CNNM transmembrane" evidence="13">
    <location>
        <begin position="6"/>
        <end position="209"/>
    </location>
</feature>
<comment type="subcellular location">
    <subcellularLocation>
        <location evidence="1">Cell membrane</location>
        <topology evidence="1">Multi-pass membrane protein</topology>
    </subcellularLocation>
</comment>
<keyword evidence="16" id="KW-1185">Reference proteome</keyword>
<dbReference type="Pfam" id="PF01595">
    <property type="entry name" value="CNNM"/>
    <property type="match status" value="1"/>
</dbReference>
<dbReference type="InterPro" id="IPR051676">
    <property type="entry name" value="UPF0053_domain"/>
</dbReference>
<dbReference type="PANTHER" id="PTHR43099:SF6">
    <property type="entry name" value="UPF0053 PROTEIN RV1842C"/>
    <property type="match status" value="1"/>
</dbReference>
<dbReference type="EMBL" id="AP022567">
    <property type="protein sequence ID" value="BBX37385.1"/>
    <property type="molecule type" value="Genomic_DNA"/>
</dbReference>
<dbReference type="InterPro" id="IPR046342">
    <property type="entry name" value="CBS_dom_sf"/>
</dbReference>
<organism evidence="15 17">
    <name type="scientific">Mycolicibacterium mageritense</name>
    <name type="common">Mycobacterium mageritense</name>
    <dbReference type="NCBI Taxonomy" id="53462"/>
    <lineage>
        <taxon>Bacteria</taxon>
        <taxon>Bacillati</taxon>
        <taxon>Actinomycetota</taxon>
        <taxon>Actinomycetes</taxon>
        <taxon>Mycobacteriales</taxon>
        <taxon>Mycobacteriaceae</taxon>
        <taxon>Mycolicibacterium</taxon>
    </lineage>
</organism>
<evidence type="ECO:0000313" key="15">
    <source>
        <dbReference type="EMBL" id="BDY32191.1"/>
    </source>
</evidence>
<proteinExistence type="inferred from homology"/>
<evidence type="ECO:0000256" key="5">
    <source>
        <dbReference type="ARBA" id="ARBA00022737"/>
    </source>
</evidence>
<evidence type="ECO:0000256" key="3">
    <source>
        <dbReference type="ARBA" id="ARBA00022475"/>
    </source>
</evidence>
<evidence type="ECO:0000313" key="14">
    <source>
        <dbReference type="EMBL" id="BBX37385.1"/>
    </source>
</evidence>
<dbReference type="PROSITE" id="PS51371">
    <property type="entry name" value="CBS"/>
    <property type="match status" value="2"/>
</dbReference>
<feature type="transmembrane region" description="Helical" evidence="11">
    <location>
        <begin position="106"/>
        <end position="126"/>
    </location>
</feature>
<dbReference type="PROSITE" id="PS51846">
    <property type="entry name" value="CNNM"/>
    <property type="match status" value="1"/>
</dbReference>
<dbReference type="Gene3D" id="3.30.465.10">
    <property type="match status" value="1"/>
</dbReference>
<dbReference type="AlphaFoldDB" id="A0AAI8U0D4"/>
<keyword evidence="7 9" id="KW-0129">CBS domain</keyword>
<evidence type="ECO:0000256" key="6">
    <source>
        <dbReference type="ARBA" id="ARBA00022989"/>
    </source>
</evidence>
<dbReference type="InterPro" id="IPR036318">
    <property type="entry name" value="FAD-bd_PCMH-like_sf"/>
</dbReference>
<dbReference type="Proteomes" id="UP001241092">
    <property type="component" value="Chromosome"/>
</dbReference>
<dbReference type="CDD" id="cd04590">
    <property type="entry name" value="CBS_pair_CorC_HlyC_assoc"/>
    <property type="match status" value="1"/>
</dbReference>
<dbReference type="Proteomes" id="UP000465622">
    <property type="component" value="Chromosome"/>
</dbReference>
<sequence>MSGSTEVVFSLLSILAIVVLTFGTAVFVAAEFSLTALERSTVEANARSGDRRDQLVRRAHRTLSFQLSGAQVGISITTLATGYLAEPVVGRLIRPGLDALGLPANLASGLALFLAVLIATSLSMVFGELVPKNLAVARAVPTARAAAPFQVLFSMLFTPVIRLTNGTANWILRRIGIEPAEELRSARTGQELASLVRNSARSGSLDPTTATLVDRSLQFGERTAEELMTPRSKIETLDSDDTVADLMATAIRTGYSRFPIVDGDLDATIGMVHVKQVFTVPHKDRAGTRLAALALPVATVPSTLDGDAVMAQIRANGLQTALVVDEYGGTAGMVTVEDLIEEIVGDVRDEHDDATPDVVPAGQGWRVSGLLRIDEVATETGFRAAEGEYETIGGLVLQELGHIPEAGESVDLTAFDPDGPLDNPVRWRATVVRMDGRRIDLLDLTELGSGGDS</sequence>
<dbReference type="Pfam" id="PF03471">
    <property type="entry name" value="CorC_HlyC"/>
    <property type="match status" value="1"/>
</dbReference>
<keyword evidence="8 10" id="KW-0472">Membrane</keyword>
<evidence type="ECO:0000256" key="2">
    <source>
        <dbReference type="ARBA" id="ARBA00006337"/>
    </source>
</evidence>
<evidence type="ECO:0000256" key="10">
    <source>
        <dbReference type="PROSITE-ProRule" id="PRU01193"/>
    </source>
</evidence>
<reference evidence="14" key="2">
    <citation type="submission" date="2020-02" db="EMBL/GenBank/DDBJ databases">
        <authorList>
            <person name="Matsumoto Y."/>
            <person name="Motooka D."/>
            <person name="Nakamura S."/>
        </authorList>
    </citation>
    <scope>NUCLEOTIDE SEQUENCE</scope>
    <source>
        <strain evidence="14">JCM 12375</strain>
    </source>
</reference>
<evidence type="ECO:0000256" key="11">
    <source>
        <dbReference type="SAM" id="Phobius"/>
    </source>
</evidence>
<dbReference type="SUPFAM" id="SSF56176">
    <property type="entry name" value="FAD-binding/transporter-associated domain-like"/>
    <property type="match status" value="1"/>
</dbReference>
<keyword evidence="4 10" id="KW-0812">Transmembrane</keyword>
<evidence type="ECO:0000256" key="1">
    <source>
        <dbReference type="ARBA" id="ARBA00004651"/>
    </source>
</evidence>
<protein>
    <submittedName>
        <fullName evidence="14">Membrane protein</fullName>
    </submittedName>
</protein>